<reference evidence="3" key="1">
    <citation type="submission" date="2022-04" db="EMBL/GenBank/DDBJ databases">
        <title>A functionally conserved STORR gene fusion in Papaver species that diverged 16.8 million years ago.</title>
        <authorList>
            <person name="Catania T."/>
        </authorList>
    </citation>
    <scope>NUCLEOTIDE SEQUENCE</scope>
    <source>
        <strain evidence="3">S-188037</strain>
    </source>
</reference>
<keyword evidence="4" id="KW-1185">Reference proteome</keyword>
<dbReference type="InterPro" id="IPR005174">
    <property type="entry name" value="KIB1-4_b-propeller"/>
</dbReference>
<protein>
    <recommendedName>
        <fullName evidence="5">F-box protein</fullName>
    </recommendedName>
</protein>
<dbReference type="PANTHER" id="PTHR33127:SF5">
    <property type="entry name" value="TRANSMEMBRANE PROTEIN"/>
    <property type="match status" value="1"/>
</dbReference>
<evidence type="ECO:0000313" key="3">
    <source>
        <dbReference type="EMBL" id="KAI3878628.1"/>
    </source>
</evidence>
<dbReference type="Pfam" id="PF03478">
    <property type="entry name" value="Beta-prop_KIB1-4"/>
    <property type="match status" value="2"/>
</dbReference>
<evidence type="ECO:0000313" key="4">
    <source>
        <dbReference type="Proteomes" id="UP001202328"/>
    </source>
</evidence>
<evidence type="ECO:0008006" key="5">
    <source>
        <dbReference type="Google" id="ProtNLM"/>
    </source>
</evidence>
<feature type="domain" description="KIB1-4 beta-propeller" evidence="2">
    <location>
        <begin position="61"/>
        <end position="317"/>
    </location>
</feature>
<feature type="domain" description="KIB1-4 beta-propeller" evidence="2">
    <location>
        <begin position="448"/>
        <end position="691"/>
    </location>
</feature>
<sequence>MAPELRDQRGIRKLPPSPKVAPWLVYQHGKDRKFQTFYNLCEPLSNKSRNKNNIIPELSNRSFWHKNSNRGWLVVVCDDDTETKEIYGNCYLWNPGSLEIIMLPNILRSLHQDSFFVSHYVRDCVLSFGGTGEGVEGSSSSCCTSHSSSSFGSDANSNDWMDYILLNEDAQENANPDILLYCHPGDREWRKHEFVDAPHTLLSMLYCNGKLYVMCSEGNIHLEIETHHPNDAEKEEILCVSDSIWAEDNFERESVAGLLEWGNVEQSWMESIGEVFLSLEDYVFFLSEYQQLSCLASDLGFSKNCVCYTQDMDMGLYTYTLEDNSILLSVPCPDISSPWLPAGWLMINTTQRATEYKDNVAKDDEEKEDTGEVQSCVMLYDDIVRLISDYLHPVDYIHLRAVCKNYRSLIILRRSYSTRTLKTTDTSPWLFFPNYDQAVYNFINPMHNNESYLMNIPESFQGSRIRFSKGGWLLMSKGKKTLFFYNPFTKSTVKLPDLSDDHCFNFSGISFSSLPTSSDCIVFGISQLAGSDVRTFFIKRGDDRWTNDSFVCSYLPNRKMKQFEADFNNPVFYRGDYYCLDNNGSLGVSTIEHGISWEILANVIPPKCEFIYKTFLVECEGKLLSVLLGHLGKWVRIFRLNDEDTDLVWVEVKHLGRHMLCISNTSCISAIAPTGQMENKIYFPRLHNEGILFYSLDTGMYHSVGSEHSAKDYRDSREKLNCSWIEPNWSEISDHYRHWFNI</sequence>
<evidence type="ECO:0000259" key="2">
    <source>
        <dbReference type="Pfam" id="PF03478"/>
    </source>
</evidence>
<evidence type="ECO:0000259" key="1">
    <source>
        <dbReference type="Pfam" id="PF00646"/>
    </source>
</evidence>
<gene>
    <name evidence="3" type="ORF">MKW98_027933</name>
</gene>
<dbReference type="InterPro" id="IPR001810">
    <property type="entry name" value="F-box_dom"/>
</dbReference>
<accession>A0AAD4SAP7</accession>
<dbReference type="Proteomes" id="UP001202328">
    <property type="component" value="Unassembled WGS sequence"/>
</dbReference>
<dbReference type="AlphaFoldDB" id="A0AAD4SAP7"/>
<dbReference type="EMBL" id="JAJJMB010012301">
    <property type="protein sequence ID" value="KAI3878628.1"/>
    <property type="molecule type" value="Genomic_DNA"/>
</dbReference>
<feature type="domain" description="F-box" evidence="1">
    <location>
        <begin position="380"/>
        <end position="414"/>
    </location>
</feature>
<dbReference type="PANTHER" id="PTHR33127">
    <property type="entry name" value="TRANSMEMBRANE PROTEIN"/>
    <property type="match status" value="1"/>
</dbReference>
<proteinExistence type="predicted"/>
<organism evidence="3 4">
    <name type="scientific">Papaver atlanticum</name>
    <dbReference type="NCBI Taxonomy" id="357466"/>
    <lineage>
        <taxon>Eukaryota</taxon>
        <taxon>Viridiplantae</taxon>
        <taxon>Streptophyta</taxon>
        <taxon>Embryophyta</taxon>
        <taxon>Tracheophyta</taxon>
        <taxon>Spermatophyta</taxon>
        <taxon>Magnoliopsida</taxon>
        <taxon>Ranunculales</taxon>
        <taxon>Papaveraceae</taxon>
        <taxon>Papaveroideae</taxon>
        <taxon>Papaver</taxon>
    </lineage>
</organism>
<dbReference type="Pfam" id="PF00646">
    <property type="entry name" value="F-box"/>
    <property type="match status" value="1"/>
</dbReference>
<comment type="caution">
    <text evidence="3">The sequence shown here is derived from an EMBL/GenBank/DDBJ whole genome shotgun (WGS) entry which is preliminary data.</text>
</comment>
<name>A0AAD4SAP7_9MAGN</name>